<comment type="caution">
    <text evidence="3">The sequence shown here is derived from an EMBL/GenBank/DDBJ whole genome shotgun (WGS) entry which is preliminary data.</text>
</comment>
<feature type="transmembrane region" description="Helical" evidence="2">
    <location>
        <begin position="16"/>
        <end position="37"/>
    </location>
</feature>
<evidence type="ECO:0000313" key="3">
    <source>
        <dbReference type="EMBL" id="MBE9254424.1"/>
    </source>
</evidence>
<keyword evidence="2" id="KW-1133">Transmembrane helix</keyword>
<feature type="compositionally biased region" description="Low complexity" evidence="1">
    <location>
        <begin position="74"/>
        <end position="83"/>
    </location>
</feature>
<name>A0ABR9VSW4_9SYNC</name>
<accession>A0ABR9VSW4</accession>
<evidence type="ECO:0000313" key="4">
    <source>
        <dbReference type="Proteomes" id="UP000658720"/>
    </source>
</evidence>
<dbReference type="Proteomes" id="UP000658720">
    <property type="component" value="Unassembled WGS sequence"/>
</dbReference>
<evidence type="ECO:0000256" key="2">
    <source>
        <dbReference type="SAM" id="Phobius"/>
    </source>
</evidence>
<keyword evidence="2" id="KW-0472">Membrane</keyword>
<proteinExistence type="predicted"/>
<keyword evidence="2" id="KW-0812">Transmembrane</keyword>
<organism evidence="3 4">
    <name type="scientific">Synechocystis salina LEGE 00031</name>
    <dbReference type="NCBI Taxonomy" id="1828736"/>
    <lineage>
        <taxon>Bacteria</taxon>
        <taxon>Bacillati</taxon>
        <taxon>Cyanobacteriota</taxon>
        <taxon>Cyanophyceae</taxon>
        <taxon>Synechococcales</taxon>
        <taxon>Merismopediaceae</taxon>
        <taxon>Synechocystis</taxon>
    </lineage>
</organism>
<gene>
    <name evidence="3" type="ORF">IQ217_11340</name>
</gene>
<evidence type="ECO:0000256" key="1">
    <source>
        <dbReference type="SAM" id="MobiDB-lite"/>
    </source>
</evidence>
<reference evidence="3 4" key="1">
    <citation type="submission" date="2020-10" db="EMBL/GenBank/DDBJ databases">
        <authorList>
            <person name="Castelo-Branco R."/>
            <person name="Eusebio N."/>
            <person name="Adriana R."/>
            <person name="Vieira A."/>
            <person name="Brugerolle De Fraissinette N."/>
            <person name="Rezende De Castro R."/>
            <person name="Schneider M.P."/>
            <person name="Vasconcelos V."/>
            <person name="Leao P.N."/>
        </authorList>
    </citation>
    <scope>NUCLEOTIDE SEQUENCE [LARGE SCALE GENOMIC DNA]</scope>
    <source>
        <strain evidence="3 4">LEGE 00031</strain>
    </source>
</reference>
<keyword evidence="4" id="KW-1185">Reference proteome</keyword>
<dbReference type="InterPro" id="IPR058149">
    <property type="entry name" value="Psb35"/>
</dbReference>
<feature type="region of interest" description="Disordered" evidence="1">
    <location>
        <begin position="48"/>
        <end position="95"/>
    </location>
</feature>
<sequence length="95" mass="10155">MFALPILAVAGTFPTYFVAVYVVGLVAAVSIGLVAWYNSKRPVGWERSRRPGFIPKINTGDDGEPPQFTPPENLTESPSTLEGESGESESNPADS</sequence>
<dbReference type="EMBL" id="JADEVV010000030">
    <property type="protein sequence ID" value="MBE9254424.1"/>
    <property type="molecule type" value="Genomic_DNA"/>
</dbReference>
<dbReference type="Pfam" id="PF26623">
    <property type="entry name" value="Psb35"/>
    <property type="match status" value="1"/>
</dbReference>
<protein>
    <submittedName>
        <fullName evidence="3">Uncharacterized protein</fullName>
    </submittedName>
</protein>
<dbReference type="RefSeq" id="WP_194020019.1">
    <property type="nucleotide sequence ID" value="NZ_JADEVV010000030.1"/>
</dbReference>
<dbReference type="NCBIfam" id="NF047378">
    <property type="entry name" value="photo_II_Psb35"/>
    <property type="match status" value="1"/>
</dbReference>